<reference evidence="1" key="1">
    <citation type="submission" date="2019-08" db="EMBL/GenBank/DDBJ databases">
        <authorList>
            <person name="Kucharzyk K."/>
            <person name="Murdoch R.W."/>
            <person name="Higgins S."/>
            <person name="Loffler F."/>
        </authorList>
    </citation>
    <scope>NUCLEOTIDE SEQUENCE</scope>
</reference>
<protein>
    <recommendedName>
        <fullName evidence="2">Outer membrane protein beta-barrel domain-containing protein</fullName>
    </recommendedName>
</protein>
<accession>A0A645D800</accession>
<name>A0A645D800_9ZZZZ</name>
<proteinExistence type="predicted"/>
<sequence length="230" mass="25579">MRIIYIVLLIFCFSVLASGQVIESELVFSAGVSNSFIYSKDFNSTSRLGMNCSFGFKNSILDDLDIITCFNFSTMGATIEGREFVDSSFSLSTEPVKVKFKYPYYMIDIIASYKLMEPWLSVQGGASVGIGAGPALNYNMANVYIGNSDNIEEDLSLYQVQGNIGFDYGVLFGLAAGNEDVQVCLQYTRFFKDICKGIDFTVQDYSAHNGLLELKVFIFADYINPHAYGR</sequence>
<evidence type="ECO:0008006" key="2">
    <source>
        <dbReference type="Google" id="ProtNLM"/>
    </source>
</evidence>
<dbReference type="EMBL" id="VSSQ01033897">
    <property type="protein sequence ID" value="MPM85650.1"/>
    <property type="molecule type" value="Genomic_DNA"/>
</dbReference>
<evidence type="ECO:0000313" key="1">
    <source>
        <dbReference type="EMBL" id="MPM85650.1"/>
    </source>
</evidence>
<organism evidence="1">
    <name type="scientific">bioreactor metagenome</name>
    <dbReference type="NCBI Taxonomy" id="1076179"/>
    <lineage>
        <taxon>unclassified sequences</taxon>
        <taxon>metagenomes</taxon>
        <taxon>ecological metagenomes</taxon>
    </lineage>
</organism>
<dbReference type="AlphaFoldDB" id="A0A645D800"/>
<gene>
    <name evidence="1" type="ORF">SDC9_132731</name>
</gene>
<comment type="caution">
    <text evidence="1">The sequence shown here is derived from an EMBL/GenBank/DDBJ whole genome shotgun (WGS) entry which is preliminary data.</text>
</comment>